<accession>A0A2A9NAF0</accession>
<dbReference type="EMBL" id="KZ303260">
    <property type="protein sequence ID" value="PFH44593.1"/>
    <property type="molecule type" value="Genomic_DNA"/>
</dbReference>
<dbReference type="Proteomes" id="UP000242287">
    <property type="component" value="Unassembled WGS sequence"/>
</dbReference>
<organism evidence="2 3">
    <name type="scientific">Amanita thiersii Skay4041</name>
    <dbReference type="NCBI Taxonomy" id="703135"/>
    <lineage>
        <taxon>Eukaryota</taxon>
        <taxon>Fungi</taxon>
        <taxon>Dikarya</taxon>
        <taxon>Basidiomycota</taxon>
        <taxon>Agaricomycotina</taxon>
        <taxon>Agaricomycetes</taxon>
        <taxon>Agaricomycetidae</taxon>
        <taxon>Agaricales</taxon>
        <taxon>Pluteineae</taxon>
        <taxon>Amanitaceae</taxon>
        <taxon>Amanita</taxon>
    </lineage>
</organism>
<gene>
    <name evidence="2" type="ORF">AMATHDRAFT_11415</name>
</gene>
<sequence>MSTRGYSASPSPLGQNSPNPFSTAISSLRSTYQTEAASEDALQYIDSVLRSRSTSPTNMPHGNHEMYNTQVTNIVTVPKPRSHSVTPKASLIMSPLVPHRPLSTGINDNDNGTISCMRSAAFDKSQNIAQPIPSHPPLAFISSGFVNSEINITGTLISLPALMDKPQAYNFPSSTDPTFVLQNIYATNANNLLQTKGYVEKVTGGSGQEMRDHTQSTHTHTQSQ</sequence>
<proteinExistence type="predicted"/>
<keyword evidence="3" id="KW-1185">Reference proteome</keyword>
<feature type="region of interest" description="Disordered" evidence="1">
    <location>
        <begin position="203"/>
        <end position="224"/>
    </location>
</feature>
<evidence type="ECO:0000313" key="2">
    <source>
        <dbReference type="EMBL" id="PFH44593.1"/>
    </source>
</evidence>
<protein>
    <submittedName>
        <fullName evidence="2">Uncharacterized protein</fullName>
    </submittedName>
</protein>
<evidence type="ECO:0000256" key="1">
    <source>
        <dbReference type="SAM" id="MobiDB-lite"/>
    </source>
</evidence>
<reference evidence="2 3" key="1">
    <citation type="submission" date="2014-02" db="EMBL/GenBank/DDBJ databases">
        <title>Transposable element dynamics among asymbiotic and ectomycorrhizal Amanita fungi.</title>
        <authorList>
            <consortium name="DOE Joint Genome Institute"/>
            <person name="Hess J."/>
            <person name="Skrede I."/>
            <person name="Wolfe B."/>
            <person name="LaButti K."/>
            <person name="Ohm R.A."/>
            <person name="Grigoriev I.V."/>
            <person name="Pringle A."/>
        </authorList>
    </citation>
    <scope>NUCLEOTIDE SEQUENCE [LARGE SCALE GENOMIC DNA]</scope>
    <source>
        <strain evidence="2 3">SKay4041</strain>
    </source>
</reference>
<feature type="region of interest" description="Disordered" evidence="1">
    <location>
        <begin position="1"/>
        <end position="24"/>
    </location>
</feature>
<dbReference type="AlphaFoldDB" id="A0A2A9NAF0"/>
<evidence type="ECO:0000313" key="3">
    <source>
        <dbReference type="Proteomes" id="UP000242287"/>
    </source>
</evidence>
<name>A0A2A9NAF0_9AGAR</name>